<feature type="transmembrane region" description="Helical" evidence="5">
    <location>
        <begin position="240"/>
        <end position="259"/>
    </location>
</feature>
<keyword evidence="8" id="KW-1185">Reference proteome</keyword>
<organism evidence="7 8">
    <name type="scientific">Nephila pilipes</name>
    <name type="common">Giant wood spider</name>
    <name type="synonym">Nephila maculata</name>
    <dbReference type="NCBI Taxonomy" id="299642"/>
    <lineage>
        <taxon>Eukaryota</taxon>
        <taxon>Metazoa</taxon>
        <taxon>Ecdysozoa</taxon>
        <taxon>Arthropoda</taxon>
        <taxon>Chelicerata</taxon>
        <taxon>Arachnida</taxon>
        <taxon>Araneae</taxon>
        <taxon>Araneomorphae</taxon>
        <taxon>Entelegynae</taxon>
        <taxon>Araneoidea</taxon>
        <taxon>Nephilidae</taxon>
        <taxon>Nephila</taxon>
    </lineage>
</organism>
<evidence type="ECO:0000256" key="5">
    <source>
        <dbReference type="SAM" id="Phobius"/>
    </source>
</evidence>
<accession>A0A8X6MW63</accession>
<protein>
    <submittedName>
        <fullName evidence="7">GDP-fucose transporter 1</fullName>
    </submittedName>
</protein>
<evidence type="ECO:0000256" key="2">
    <source>
        <dbReference type="ARBA" id="ARBA00022692"/>
    </source>
</evidence>
<feature type="transmembrane region" description="Helical" evidence="5">
    <location>
        <begin position="45"/>
        <end position="68"/>
    </location>
</feature>
<feature type="transmembrane region" description="Helical" evidence="5">
    <location>
        <begin position="173"/>
        <end position="191"/>
    </location>
</feature>
<keyword evidence="4 5" id="KW-0472">Membrane</keyword>
<gene>
    <name evidence="7" type="primary">slc35c1</name>
    <name evidence="7" type="ORF">NPIL_62341</name>
</gene>
<dbReference type="AlphaFoldDB" id="A0A8X6MW63"/>
<evidence type="ECO:0000256" key="4">
    <source>
        <dbReference type="ARBA" id="ARBA00023136"/>
    </source>
</evidence>
<dbReference type="OrthoDB" id="5547497at2759"/>
<reference evidence="7" key="1">
    <citation type="submission" date="2020-08" db="EMBL/GenBank/DDBJ databases">
        <title>Multicomponent nature underlies the extraordinary mechanical properties of spider dragline silk.</title>
        <authorList>
            <person name="Kono N."/>
            <person name="Nakamura H."/>
            <person name="Mori M."/>
            <person name="Yoshida Y."/>
            <person name="Ohtoshi R."/>
            <person name="Malay A.D."/>
            <person name="Moran D.A.P."/>
            <person name="Tomita M."/>
            <person name="Numata K."/>
            <person name="Arakawa K."/>
        </authorList>
    </citation>
    <scope>NUCLEOTIDE SEQUENCE</scope>
</reference>
<feature type="transmembrane region" description="Helical" evidence="5">
    <location>
        <begin position="88"/>
        <end position="110"/>
    </location>
</feature>
<dbReference type="EMBL" id="BMAW01097681">
    <property type="protein sequence ID" value="GFS80904.1"/>
    <property type="molecule type" value="Genomic_DNA"/>
</dbReference>
<sequence length="345" mass="38657">MANRVQESLITKYIRILVVVSCYWFVSISLVFVNKYLLSSDHFKINAPLFVTCFQCFVTVILCAVLSFLSSVVPSLISFPSIKININILRSVLPLSLIFVAMITFNNLCLKFVGVPFYYIGRSLTTVFNVILTFTVLHQTVSFKSIMCCILIIFGFVLGVNEEGTAGSLSIKGVLYGVSASFFVSLYSIYMKKILPVVDGSIWTLTFYNNINAIFLFIPLMIIFGEMSSIFDFELLTDSYFWTLMAIGGTFGFAIGYVTGLQIKVTSPLTHNISGTAKACAQTVVAVMWFNETKSTLWWTSNSIVLLGSAAYTRVRQLEMMAEHQKFKQRRDVESNIGEKPSTKD</sequence>
<evidence type="ECO:0000256" key="3">
    <source>
        <dbReference type="ARBA" id="ARBA00022989"/>
    </source>
</evidence>
<dbReference type="InterPro" id="IPR050186">
    <property type="entry name" value="TPT_transporter"/>
</dbReference>
<evidence type="ECO:0000313" key="7">
    <source>
        <dbReference type="EMBL" id="GFS80904.1"/>
    </source>
</evidence>
<evidence type="ECO:0000259" key="6">
    <source>
        <dbReference type="Pfam" id="PF03151"/>
    </source>
</evidence>
<feature type="domain" description="Sugar phosphate transporter" evidence="6">
    <location>
        <begin position="15"/>
        <end position="312"/>
    </location>
</feature>
<dbReference type="Pfam" id="PF03151">
    <property type="entry name" value="TPT"/>
    <property type="match status" value="1"/>
</dbReference>
<proteinExistence type="predicted"/>
<feature type="transmembrane region" description="Helical" evidence="5">
    <location>
        <begin position="211"/>
        <end position="233"/>
    </location>
</feature>
<name>A0A8X6MW63_NEPPI</name>
<keyword evidence="2 5" id="KW-0812">Transmembrane</keyword>
<comment type="caution">
    <text evidence="7">The sequence shown here is derived from an EMBL/GenBank/DDBJ whole genome shotgun (WGS) entry which is preliminary data.</text>
</comment>
<keyword evidence="3 5" id="KW-1133">Transmembrane helix</keyword>
<dbReference type="GO" id="GO:0016020">
    <property type="term" value="C:membrane"/>
    <property type="evidence" value="ECO:0007669"/>
    <property type="project" value="UniProtKB-SubCell"/>
</dbReference>
<evidence type="ECO:0000256" key="1">
    <source>
        <dbReference type="ARBA" id="ARBA00004141"/>
    </source>
</evidence>
<evidence type="ECO:0000313" key="8">
    <source>
        <dbReference type="Proteomes" id="UP000887013"/>
    </source>
</evidence>
<comment type="subcellular location">
    <subcellularLocation>
        <location evidence="1">Membrane</location>
        <topology evidence="1">Multi-pass membrane protein</topology>
    </subcellularLocation>
</comment>
<feature type="transmembrane region" description="Helical" evidence="5">
    <location>
        <begin position="117"/>
        <end position="137"/>
    </location>
</feature>
<feature type="transmembrane region" description="Helical" evidence="5">
    <location>
        <begin position="143"/>
        <end position="161"/>
    </location>
</feature>
<dbReference type="PANTHER" id="PTHR11132">
    <property type="entry name" value="SOLUTE CARRIER FAMILY 35"/>
    <property type="match status" value="1"/>
</dbReference>
<feature type="transmembrane region" description="Helical" evidence="5">
    <location>
        <begin position="13"/>
        <end position="33"/>
    </location>
</feature>
<dbReference type="Proteomes" id="UP000887013">
    <property type="component" value="Unassembled WGS sequence"/>
</dbReference>
<dbReference type="InterPro" id="IPR004853">
    <property type="entry name" value="Sugar_P_trans_dom"/>
</dbReference>